<evidence type="ECO:0000313" key="2">
    <source>
        <dbReference type="Proteomes" id="UP000027456"/>
    </source>
</evidence>
<dbReference type="OrthoDB" id="3265830at2759"/>
<dbReference type="Proteomes" id="UP000027456">
    <property type="component" value="Unassembled WGS sequence"/>
</dbReference>
<gene>
    <name evidence="1" type="ORF">V565_252940</name>
</gene>
<sequence>MILTTLGPPVVKVTNMGEVDYHHLLTSSGWHCFDDYRNVYAEDGTLVYDAPFEFNLDESVPSFYIHGVPYWLNPEGLLSPDADDYFHTSSDWYFFDDYYNVYLEDGTLVHDGSPNAEMGGLLSPTFYIDGASYWFALDVLWYQASIDTVYRVHTWQSQPGNNPNSLCTLFHHDPGDSLTKCGFDRLFLRV</sequence>
<accession>A0A074RLN6</accession>
<reference evidence="1 2" key="1">
    <citation type="submission" date="2013-12" db="EMBL/GenBank/DDBJ databases">
        <authorList>
            <person name="Cubeta M."/>
            <person name="Pakala S."/>
            <person name="Fedorova N."/>
            <person name="Thomas E."/>
            <person name="Dean R."/>
            <person name="Jabaji S."/>
            <person name="Neate S."/>
            <person name="Toda T."/>
            <person name="Tavantzis S."/>
            <person name="Vilgalys R."/>
            <person name="Bharathan N."/>
            <person name="Pakala S."/>
            <person name="Losada L.S."/>
            <person name="Zafar N."/>
            <person name="Nierman W."/>
        </authorList>
    </citation>
    <scope>NUCLEOTIDE SEQUENCE [LARGE SCALE GENOMIC DNA]</scope>
    <source>
        <strain evidence="1 2">123E</strain>
    </source>
</reference>
<protein>
    <submittedName>
        <fullName evidence="1">Uncharacterized protein</fullName>
    </submittedName>
</protein>
<organism evidence="1 2">
    <name type="scientific">Rhizoctonia solani 123E</name>
    <dbReference type="NCBI Taxonomy" id="1423351"/>
    <lineage>
        <taxon>Eukaryota</taxon>
        <taxon>Fungi</taxon>
        <taxon>Dikarya</taxon>
        <taxon>Basidiomycota</taxon>
        <taxon>Agaricomycotina</taxon>
        <taxon>Agaricomycetes</taxon>
        <taxon>Cantharellales</taxon>
        <taxon>Ceratobasidiaceae</taxon>
        <taxon>Rhizoctonia</taxon>
    </lineage>
</organism>
<name>A0A074RLN6_9AGAM</name>
<comment type="caution">
    <text evidence="1">The sequence shown here is derived from an EMBL/GenBank/DDBJ whole genome shotgun (WGS) entry which is preliminary data.</text>
</comment>
<evidence type="ECO:0000313" key="1">
    <source>
        <dbReference type="EMBL" id="KEP45648.1"/>
    </source>
</evidence>
<keyword evidence="2" id="KW-1185">Reference proteome</keyword>
<dbReference type="AlphaFoldDB" id="A0A074RLN6"/>
<dbReference type="HOGENOM" id="CLU_1428743_0_0_1"/>
<proteinExistence type="predicted"/>
<dbReference type="EMBL" id="AZST01001607">
    <property type="protein sequence ID" value="KEP45648.1"/>
    <property type="molecule type" value="Genomic_DNA"/>
</dbReference>